<dbReference type="InterPro" id="IPR036259">
    <property type="entry name" value="MFS_trans_sf"/>
</dbReference>
<evidence type="ECO:0000256" key="1">
    <source>
        <dbReference type="ARBA" id="ARBA00004141"/>
    </source>
</evidence>
<feature type="transmembrane region" description="Helical" evidence="7">
    <location>
        <begin position="313"/>
        <end position="335"/>
    </location>
</feature>
<dbReference type="GO" id="GO:0022857">
    <property type="term" value="F:transmembrane transporter activity"/>
    <property type="evidence" value="ECO:0007669"/>
    <property type="project" value="InterPro"/>
</dbReference>
<sequence>MASVDEKVGWMSLPKKDQLAILFLLRFAEPAVRYSSSTYLYYQLESLDPTLSSGQIVRQSAAIQAAYIIGQCLSSLLLSKLADSPRGGRKLVLLLGTGASLLSCGSFGFIRHFYQGVLLWGLEGVFNGNVATCRTVVTEVVQEKKYLSRAFVGFAMATNLAILLSPMMGGQLANLAGRYPARFGNSAFLKAYPYAPPALANTVILLVAFLVMFFFLEENHHDPTAAIVKKIKSWFSPGRQTTSYTRLDVDELSTGVEDVPLMETDSDDSIALRSPSSSSAGEDDTGGRETMSTEPKRKMPPVLPLRRMWTRNLVLMLIVSSIHDSHLAAYTSLWVNFLSDPVVRHAKGDALPFRFSGGVGMAPSDIGWTLSVIGVLGLPLQFWVYPRVSQKLGALGTWRIFMRGFPVIYTIAPYIAVIGRLTPSVSEGQGTHSVAVWGLAICVQLAMIGCAVFVTPSQLMLIRLASPHPSALARTHSIAFVSSGAARAFGSALSGVIYSYGTSHAFTGEGDGHEIWLPGDEE</sequence>
<keyword evidence="5 7" id="KW-0472">Membrane</keyword>
<feature type="transmembrane region" description="Helical" evidence="7">
    <location>
        <begin position="61"/>
        <end position="79"/>
    </location>
</feature>
<comment type="caution">
    <text evidence="8">The sequence shown here is derived from an EMBL/GenBank/DDBJ whole genome shotgun (WGS) entry which is preliminary data.</text>
</comment>
<dbReference type="Gene3D" id="1.20.1250.20">
    <property type="entry name" value="MFS general substrate transporter like domains"/>
    <property type="match status" value="1"/>
</dbReference>
<feature type="transmembrane region" description="Helical" evidence="7">
    <location>
        <begin position="198"/>
        <end position="216"/>
    </location>
</feature>
<evidence type="ECO:0000256" key="6">
    <source>
        <dbReference type="SAM" id="MobiDB-lite"/>
    </source>
</evidence>
<evidence type="ECO:0000313" key="9">
    <source>
        <dbReference type="Proteomes" id="UP001327957"/>
    </source>
</evidence>
<comment type="subcellular location">
    <subcellularLocation>
        <location evidence="1">Membrane</location>
        <topology evidence="1">Multi-pass membrane protein</topology>
    </subcellularLocation>
</comment>
<feature type="transmembrane region" description="Helical" evidence="7">
    <location>
        <begin position="91"/>
        <end position="111"/>
    </location>
</feature>
<evidence type="ECO:0000256" key="3">
    <source>
        <dbReference type="ARBA" id="ARBA00022692"/>
    </source>
</evidence>
<feature type="transmembrane region" description="Helical" evidence="7">
    <location>
        <begin position="117"/>
        <end position="137"/>
    </location>
</feature>
<evidence type="ECO:0000256" key="7">
    <source>
        <dbReference type="SAM" id="Phobius"/>
    </source>
</evidence>
<proteinExistence type="predicted"/>
<protein>
    <submittedName>
        <fullName evidence="8">Major facilitator superfamily transporter</fullName>
    </submittedName>
</protein>
<feature type="transmembrane region" description="Helical" evidence="7">
    <location>
        <begin position="400"/>
        <end position="422"/>
    </location>
</feature>
<keyword evidence="3 7" id="KW-0812">Transmembrane</keyword>
<keyword evidence="9" id="KW-1185">Reference proteome</keyword>
<name>A0AAV9T876_9PEZI</name>
<evidence type="ECO:0000313" key="8">
    <source>
        <dbReference type="EMBL" id="KAK6215488.1"/>
    </source>
</evidence>
<dbReference type="Pfam" id="PF07690">
    <property type="entry name" value="MFS_1"/>
    <property type="match status" value="1"/>
</dbReference>
<evidence type="ECO:0000256" key="4">
    <source>
        <dbReference type="ARBA" id="ARBA00022989"/>
    </source>
</evidence>
<dbReference type="Proteomes" id="UP001327957">
    <property type="component" value="Unassembled WGS sequence"/>
</dbReference>
<feature type="region of interest" description="Disordered" evidence="6">
    <location>
        <begin position="267"/>
        <end position="299"/>
    </location>
</feature>
<feature type="transmembrane region" description="Helical" evidence="7">
    <location>
        <begin position="434"/>
        <end position="454"/>
    </location>
</feature>
<feature type="compositionally biased region" description="Low complexity" evidence="6">
    <location>
        <begin position="269"/>
        <end position="280"/>
    </location>
</feature>
<dbReference type="InterPro" id="IPR011701">
    <property type="entry name" value="MFS"/>
</dbReference>
<gene>
    <name evidence="8" type="ORF">QIS74_08507</name>
</gene>
<accession>A0AAV9T876</accession>
<reference evidence="8 9" key="1">
    <citation type="submission" date="2023-04" db="EMBL/GenBank/DDBJ databases">
        <title>Colletotrichum tabacum stain YC1 causing leaf anthracnose on Nicotiana tabacum(L.) cv.</title>
        <authorList>
            <person name="Ji Z."/>
            <person name="Wang M."/>
            <person name="Zhang J."/>
            <person name="Wang N."/>
            <person name="Zhou Z."/>
        </authorList>
    </citation>
    <scope>NUCLEOTIDE SEQUENCE [LARGE SCALE GENOMIC DNA]</scope>
    <source>
        <strain evidence="8 9">YC1</strain>
    </source>
</reference>
<dbReference type="AlphaFoldDB" id="A0AAV9T876"/>
<keyword evidence="2" id="KW-0813">Transport</keyword>
<dbReference type="PANTHER" id="PTHR23504:SF6">
    <property type="entry name" value="MULTIDRUG TRANSPORTER, PUTATIVE (AFU_ORTHOLOGUE AFUA_4G08740)-RELATED"/>
    <property type="match status" value="1"/>
</dbReference>
<dbReference type="GO" id="GO:0016020">
    <property type="term" value="C:membrane"/>
    <property type="evidence" value="ECO:0007669"/>
    <property type="project" value="UniProtKB-SubCell"/>
</dbReference>
<dbReference type="SUPFAM" id="SSF103473">
    <property type="entry name" value="MFS general substrate transporter"/>
    <property type="match status" value="1"/>
</dbReference>
<organism evidence="8 9">
    <name type="scientific">Colletotrichum tabaci</name>
    <dbReference type="NCBI Taxonomy" id="1209068"/>
    <lineage>
        <taxon>Eukaryota</taxon>
        <taxon>Fungi</taxon>
        <taxon>Dikarya</taxon>
        <taxon>Ascomycota</taxon>
        <taxon>Pezizomycotina</taxon>
        <taxon>Sordariomycetes</taxon>
        <taxon>Hypocreomycetidae</taxon>
        <taxon>Glomerellales</taxon>
        <taxon>Glomerellaceae</taxon>
        <taxon>Colletotrichum</taxon>
        <taxon>Colletotrichum destructivum species complex</taxon>
    </lineage>
</organism>
<evidence type="ECO:0000256" key="2">
    <source>
        <dbReference type="ARBA" id="ARBA00022448"/>
    </source>
</evidence>
<feature type="transmembrane region" description="Helical" evidence="7">
    <location>
        <begin position="149"/>
        <end position="168"/>
    </location>
</feature>
<dbReference type="EMBL" id="JASAOK010000043">
    <property type="protein sequence ID" value="KAK6215488.1"/>
    <property type="molecule type" value="Genomic_DNA"/>
</dbReference>
<feature type="transmembrane region" description="Helical" evidence="7">
    <location>
        <begin position="366"/>
        <end position="388"/>
    </location>
</feature>
<keyword evidence="4 7" id="KW-1133">Transmembrane helix</keyword>
<evidence type="ECO:0000256" key="5">
    <source>
        <dbReference type="ARBA" id="ARBA00023136"/>
    </source>
</evidence>
<dbReference type="PANTHER" id="PTHR23504">
    <property type="entry name" value="MAJOR FACILITATOR SUPERFAMILY DOMAIN-CONTAINING PROTEIN 10"/>
    <property type="match status" value="1"/>
</dbReference>